<evidence type="ECO:0000259" key="3">
    <source>
        <dbReference type="PROSITE" id="PS51752"/>
    </source>
</evidence>
<evidence type="ECO:0000256" key="2">
    <source>
        <dbReference type="ARBA" id="ARBA00022734"/>
    </source>
</evidence>
<feature type="domain" description="Jacalin-type lectin" evidence="3">
    <location>
        <begin position="12"/>
        <end position="157"/>
    </location>
</feature>
<feature type="domain" description="Jacalin-type lectin" evidence="3">
    <location>
        <begin position="461"/>
        <end position="605"/>
    </location>
</feature>
<comment type="similarity">
    <text evidence="1">Belongs to the jacalin lectin family.</text>
</comment>
<dbReference type="InterPro" id="IPR001229">
    <property type="entry name" value="Jacalin-like_lectin_dom"/>
</dbReference>
<dbReference type="SUPFAM" id="SSF51101">
    <property type="entry name" value="Mannose-binding lectins"/>
    <property type="match status" value="3"/>
</dbReference>
<dbReference type="CDD" id="cd09612">
    <property type="entry name" value="Jacalin"/>
    <property type="match status" value="3"/>
</dbReference>
<reference evidence="4" key="1">
    <citation type="journal article" date="2012" name="Nat. Commun.">
        <title>The genome of Prunus mume.</title>
        <authorList>
            <person name="Zhang Q."/>
            <person name="Chen W."/>
            <person name="Sun L."/>
            <person name="Zhao F."/>
            <person name="Huang B."/>
            <person name="Yang W."/>
            <person name="Tao Y."/>
            <person name="Wang J."/>
            <person name="Yuan Z."/>
            <person name="Fan G."/>
            <person name="Xing Z."/>
            <person name="Han C."/>
            <person name="Pan H."/>
            <person name="Zhong X."/>
            <person name="Shi W."/>
            <person name="Liang X."/>
            <person name="Du D."/>
            <person name="Sun F."/>
            <person name="Xu Z."/>
            <person name="Hao R."/>
            <person name="Lv T."/>
            <person name="Lv Y."/>
            <person name="Zheng Z."/>
            <person name="Sun M."/>
            <person name="Luo L."/>
            <person name="Cai M."/>
            <person name="Gao Y."/>
            <person name="Wang J."/>
            <person name="Yin Y."/>
            <person name="Xu X."/>
            <person name="Cheng T."/>
            <person name="Wang J."/>
        </authorList>
    </citation>
    <scope>NUCLEOTIDE SEQUENCE [LARGE SCALE GENOMIC DNA]</scope>
</reference>
<sequence length="622" mass="67625">MQSTFEGSENKLVSVGPWGGQTGLIWEDGVYSTVKQLVIAHGAAIDSIQVEYDEKGTSFWAERHGGNGGWKTDTVKLAYPEEFLTSIEGHYGKISEWGPVSIRSLKFKSNKKTYGPFGIEQGTYFSLPAARAGSSKIVGFFGKSGWFLDSIGAYLKPIQNDQNQPSKTMLQTQSYMIGGTDQNLAGYSVLQNCDVFFAIRPKDDYAANPAAVPVPNNKLSMQFSNSGELSDVETKFKTPSIEKVPAIAAEGVVTYGPWGGTGGFEFDDGVYSGIRQIKLSRNVGVVIYIKVQYDCDGEAVWGARHGGTGGYKSDKIVFDFPNEILTHITGTFGAAMMMGPNVIKSLTFHTTKKKHGPYGEEQGTPFTTKLREGKIVGIHGRKGLFLDALGVHATEGKVNVETETQTPPVTNTLNNCTAIIPKEPAGAITEVDNPHWSNKLLMTNRGKVEEVACGVIKEPTPSGPGPWGGDGGRAWDDGVFSGIRQIHLTRAAEGICSVQIEYDRNGQFIWSAKHGGNGGTAPHRIKLEYPHEVLTCISGYYGCISKNERPQIIKSLTFYTSRGKYGPFGEEVGTFFTSTTTEGKVVGLHGRSSLYLDAIGVHMQHWLGSAQKTSKISLFKKY</sequence>
<dbReference type="RefSeq" id="XP_008221341.1">
    <property type="nucleotide sequence ID" value="XM_008223119.2"/>
</dbReference>
<dbReference type="Proteomes" id="UP000694861">
    <property type="component" value="Linkage group LG2"/>
</dbReference>
<dbReference type="GeneID" id="103321320"/>
<dbReference type="PANTHER" id="PTHR47293">
    <property type="entry name" value="JACALIN-RELATED LECTIN 3"/>
    <property type="match status" value="1"/>
</dbReference>
<dbReference type="SMART" id="SM00915">
    <property type="entry name" value="Jacalin"/>
    <property type="match status" value="3"/>
</dbReference>
<evidence type="ECO:0000313" key="5">
    <source>
        <dbReference type="RefSeq" id="XP_008221341.1"/>
    </source>
</evidence>
<keyword evidence="2" id="KW-0430">Lectin</keyword>
<evidence type="ECO:0000313" key="4">
    <source>
        <dbReference type="Proteomes" id="UP000694861"/>
    </source>
</evidence>
<dbReference type="InterPro" id="IPR033734">
    <property type="entry name" value="Jacalin-like_lectin_dom_plant"/>
</dbReference>
<dbReference type="InterPro" id="IPR036404">
    <property type="entry name" value="Jacalin-like_lectin_dom_sf"/>
</dbReference>
<feature type="domain" description="Jacalin-type lectin" evidence="3">
    <location>
        <begin position="252"/>
        <end position="395"/>
    </location>
</feature>
<gene>
    <name evidence="5" type="primary">LOC103321320</name>
</gene>
<protein>
    <submittedName>
        <fullName evidence="5">Jacalin-related lectin 3 isoform X1</fullName>
    </submittedName>
</protein>
<dbReference type="Gene3D" id="2.100.10.30">
    <property type="entry name" value="Jacalin-like lectin domain"/>
    <property type="match status" value="3"/>
</dbReference>
<dbReference type="PROSITE" id="PS51752">
    <property type="entry name" value="JACALIN_LECTIN"/>
    <property type="match status" value="3"/>
</dbReference>
<proteinExistence type="inferred from homology"/>
<dbReference type="PANTHER" id="PTHR47293:SF68">
    <property type="entry name" value="JACALIN-RELATED LECTIN 3"/>
    <property type="match status" value="1"/>
</dbReference>
<dbReference type="Pfam" id="PF01419">
    <property type="entry name" value="Jacalin"/>
    <property type="match status" value="3"/>
</dbReference>
<name>A0ABM0N990_PRUMU</name>
<evidence type="ECO:0000256" key="1">
    <source>
        <dbReference type="ARBA" id="ARBA00006568"/>
    </source>
</evidence>
<keyword evidence="4" id="KW-1185">Reference proteome</keyword>
<reference evidence="5" key="2">
    <citation type="submission" date="2025-08" db="UniProtKB">
        <authorList>
            <consortium name="RefSeq"/>
        </authorList>
    </citation>
    <scope>IDENTIFICATION</scope>
</reference>
<organism evidence="4 5">
    <name type="scientific">Prunus mume</name>
    <name type="common">Japanese apricot</name>
    <name type="synonym">Armeniaca mume</name>
    <dbReference type="NCBI Taxonomy" id="102107"/>
    <lineage>
        <taxon>Eukaryota</taxon>
        <taxon>Viridiplantae</taxon>
        <taxon>Streptophyta</taxon>
        <taxon>Embryophyta</taxon>
        <taxon>Tracheophyta</taxon>
        <taxon>Spermatophyta</taxon>
        <taxon>Magnoliopsida</taxon>
        <taxon>eudicotyledons</taxon>
        <taxon>Gunneridae</taxon>
        <taxon>Pentapetalae</taxon>
        <taxon>rosids</taxon>
        <taxon>fabids</taxon>
        <taxon>Rosales</taxon>
        <taxon>Rosaceae</taxon>
        <taxon>Amygdaloideae</taxon>
        <taxon>Amygdaleae</taxon>
        <taxon>Prunus</taxon>
    </lineage>
</organism>
<accession>A0ABM0N990</accession>